<dbReference type="PIRSF" id="PIRSF000376">
    <property type="entry name" value="AcCoA_decarb_gamma"/>
    <property type="match status" value="1"/>
</dbReference>
<dbReference type="GO" id="GO:0051539">
    <property type="term" value="F:4 iron, 4 sulfur cluster binding"/>
    <property type="evidence" value="ECO:0007669"/>
    <property type="project" value="UniProtKB-KW"/>
</dbReference>
<comment type="cofactor">
    <cofactor evidence="9">
        <name>[4Fe-4S] cluster</name>
        <dbReference type="ChEBI" id="CHEBI:49883"/>
    </cofactor>
    <text evidence="9">Binds 1 [4Fe-4S] cluster.</text>
</comment>
<sequence>MKLNSPLQVYKYLPQINCAECGDATCMAFAAHLIDRSKKLEDCPPLLKDEFKKKYLELESLLAPEVREIIVGRGEHAKKIGGDDVLYRHQLTFFNPTTFAYDVWDTMAEQELVDRINNIANFRKFYVGKFLKVDMVAVRCVSGDALKFASAVKKVSETTELPLVLCSFDPAVLRAALEVVKDKNPLIYAATEKNWGEVAELALNYKVPVVLSSSDLDKLRSLALTFQEMGIKELILDPGTYPQGKQLKETFERCIKLRRAGIKEGQKDIALPIMALPLSAWLVYNDAVTASYWETVLASVFIVRYADIMILHGLEPYAMLPQVHLRDTIYTDPRTPVKVAPGVNEIGSPTKDSPVIITTNFALTYYTVESDLSSNKINCYIAAVDTDGIGVEAAVAGGQLTAAKIKDTFQKAGFDFKEKTDHSTLILPGLAARLQGDVEDVTGLRVMIGPPDSGRIPGWMEKNWPPKPK</sequence>
<keyword evidence="5" id="KW-0484">Methanogenesis</keyword>
<keyword evidence="8 9" id="KW-0170">Cobalt</keyword>
<dbReference type="NCBIfam" id="NF003195">
    <property type="entry name" value="PRK04165.1"/>
    <property type="match status" value="1"/>
</dbReference>
<evidence type="ECO:0000256" key="7">
    <source>
        <dbReference type="ARBA" id="ARBA00023014"/>
    </source>
</evidence>
<dbReference type="Proteomes" id="UP000027153">
    <property type="component" value="Unassembled WGS sequence"/>
</dbReference>
<keyword evidence="14" id="KW-1185">Reference proteome</keyword>
<dbReference type="OrthoDB" id="146240at2157"/>
<dbReference type="InterPro" id="IPR016041">
    <property type="entry name" value="Ac-CoA_synth_d_su_TIM-brl"/>
</dbReference>
<keyword evidence="4 9" id="KW-0479">Metal-binding</keyword>
<evidence type="ECO:0000259" key="12">
    <source>
        <dbReference type="PROSITE" id="PS51656"/>
    </source>
</evidence>
<gene>
    <name evidence="9" type="primary">cdhE</name>
    <name evidence="13" type="ORF">ANME2D_00520</name>
</gene>
<protein>
    <recommendedName>
        <fullName evidence="9">Acetyl-CoA decarbonylase/synthase complex subunit gamma</fullName>
        <shortName evidence="9">ACDS complex subunit gamma</shortName>
        <ecNumber evidence="9">2.1.1.245</ecNumber>
    </recommendedName>
    <alternativeName>
        <fullName evidence="9">5-methyltetrahydrosarcinapterin:corrinoid/iron-sulfur protein Co-methyltransferase</fullName>
    </alternativeName>
    <alternativeName>
        <fullName evidence="9">ACDS complex methyltransferase</fullName>
    </alternativeName>
    <alternativeName>
        <fullName evidence="9">Corrinoid/iron-sulfur component large subunit</fullName>
    </alternativeName>
</protein>
<dbReference type="InterPro" id="IPR007202">
    <property type="entry name" value="4Fe-4S_dom"/>
</dbReference>
<dbReference type="EMBL" id="JMIY01000001">
    <property type="protein sequence ID" value="KCZ73452.1"/>
    <property type="molecule type" value="Genomic_DNA"/>
</dbReference>
<dbReference type="Gene3D" id="3.40.50.11600">
    <property type="match status" value="1"/>
</dbReference>
<evidence type="ECO:0000256" key="5">
    <source>
        <dbReference type="ARBA" id="ARBA00022994"/>
    </source>
</evidence>
<dbReference type="InterPro" id="IPR011005">
    <property type="entry name" value="Dihydropteroate_synth-like_sf"/>
</dbReference>
<keyword evidence="1 9" id="KW-0004">4Fe-4S</keyword>
<comment type="subunit">
    <text evidence="9">Heterodimer of delta and gamma chains. The ACDS complex is made up of alpha, epsilon, beta, gamma and delta chains with a probable stoichiometry of (alpha(2)epsilon(2))(4)-beta(8)-(gamma(1)delta(1))(8).</text>
</comment>
<evidence type="ECO:0000256" key="8">
    <source>
        <dbReference type="ARBA" id="ARBA00023285"/>
    </source>
</evidence>
<keyword evidence="3 9" id="KW-0808">Transferase</keyword>
<dbReference type="PANTHER" id="PTHR36214">
    <property type="match status" value="1"/>
</dbReference>
<feature type="domain" description="4Fe-4S" evidence="12">
    <location>
        <begin position="1"/>
        <end position="60"/>
    </location>
</feature>
<dbReference type="PATRIC" id="fig|1392998.3.peg.121"/>
<feature type="binding site" evidence="9 11">
    <location>
        <position position="18"/>
    </location>
    <ligand>
        <name>[4Fe-4S] cluster</name>
        <dbReference type="ChEBI" id="CHEBI:49883"/>
    </ligand>
</feature>
<dbReference type="Pfam" id="PF03599">
    <property type="entry name" value="CdhD"/>
    <property type="match status" value="1"/>
</dbReference>
<evidence type="ECO:0000313" key="14">
    <source>
        <dbReference type="Proteomes" id="UP000027153"/>
    </source>
</evidence>
<dbReference type="GO" id="GO:0015948">
    <property type="term" value="P:methanogenesis"/>
    <property type="evidence" value="ECO:0007669"/>
    <property type="project" value="UniProtKB-KW"/>
</dbReference>
<evidence type="ECO:0000256" key="2">
    <source>
        <dbReference type="ARBA" id="ARBA00022603"/>
    </source>
</evidence>
<dbReference type="InterPro" id="IPR023427">
    <property type="entry name" value="AcylCoA_decarb/synth_gsu_arc"/>
</dbReference>
<dbReference type="RefSeq" id="WP_048088916.1">
    <property type="nucleotide sequence ID" value="NZ_JMIY01000001.1"/>
</dbReference>
<dbReference type="Gene3D" id="3.20.20.20">
    <property type="entry name" value="Dihydropteroate synthase-like"/>
    <property type="match status" value="1"/>
</dbReference>
<proteinExistence type="inferred from homology"/>
<keyword evidence="2 9" id="KW-0489">Methyltransferase</keyword>
<dbReference type="SUPFAM" id="SSF51717">
    <property type="entry name" value="Dihydropteroate synthetase-like"/>
    <property type="match status" value="1"/>
</dbReference>
<feature type="binding site" evidence="10">
    <location>
        <begin position="388"/>
        <end position="391"/>
    </location>
    <ligand>
        <name>5-methoxybenzimidazolylcob(I)amide</name>
        <dbReference type="ChEBI" id="CHEBI:157765"/>
    </ligand>
</feature>
<feature type="binding site" evidence="9 11">
    <location>
        <position position="43"/>
    </location>
    <ligand>
        <name>[4Fe-4S] cluster</name>
        <dbReference type="ChEBI" id="CHEBI:49883"/>
    </ligand>
</feature>
<evidence type="ECO:0000256" key="6">
    <source>
        <dbReference type="ARBA" id="ARBA00023004"/>
    </source>
</evidence>
<feature type="binding site" evidence="9 11">
    <location>
        <position position="21"/>
    </location>
    <ligand>
        <name>[4Fe-4S] cluster</name>
        <dbReference type="ChEBI" id="CHEBI:49883"/>
    </ligand>
</feature>
<dbReference type="HAMAP" id="MF_01136">
    <property type="entry name" value="CdhE"/>
    <property type="match status" value="1"/>
</dbReference>
<feature type="binding site" evidence="9 11">
    <location>
        <position position="26"/>
    </location>
    <ligand>
        <name>[4Fe-4S] cluster</name>
        <dbReference type="ChEBI" id="CHEBI:49883"/>
    </ligand>
</feature>
<comment type="caution">
    <text evidence="13">The sequence shown here is derived from an EMBL/GenBank/DDBJ whole genome shotgun (WGS) entry which is preliminary data.</text>
</comment>
<dbReference type="EC" id="2.1.1.245" evidence="9"/>
<dbReference type="PANTHER" id="PTHR36214:SF3">
    <property type="entry name" value="ACETYL-COA DECARBONYLASE_SYNTHASE COMPLEX SUBUNIT GAMMA"/>
    <property type="match status" value="1"/>
</dbReference>
<name>A0A062V852_9EURY</name>
<dbReference type="GO" id="GO:0008168">
    <property type="term" value="F:methyltransferase activity"/>
    <property type="evidence" value="ECO:0007669"/>
    <property type="project" value="UniProtKB-UniRule"/>
</dbReference>
<dbReference type="GO" id="GO:0005506">
    <property type="term" value="F:iron ion binding"/>
    <property type="evidence" value="ECO:0007669"/>
    <property type="project" value="UniProtKB-UniRule"/>
</dbReference>
<evidence type="ECO:0000256" key="1">
    <source>
        <dbReference type="ARBA" id="ARBA00022485"/>
    </source>
</evidence>
<evidence type="ECO:0000256" key="3">
    <source>
        <dbReference type="ARBA" id="ARBA00022679"/>
    </source>
</evidence>
<organism evidence="13 14">
    <name type="scientific">Candidatus Methanoperedens nitratireducens</name>
    <dbReference type="NCBI Taxonomy" id="1392998"/>
    <lineage>
        <taxon>Archaea</taxon>
        <taxon>Methanobacteriati</taxon>
        <taxon>Methanobacteriota</taxon>
        <taxon>Stenosarchaea group</taxon>
        <taxon>Methanomicrobia</taxon>
        <taxon>Methanosarcinales</taxon>
        <taxon>ANME-2 cluster</taxon>
        <taxon>Candidatus Methanoperedentaceae</taxon>
        <taxon>Candidatus Methanoperedens</taxon>
    </lineage>
</organism>
<evidence type="ECO:0000256" key="4">
    <source>
        <dbReference type="ARBA" id="ARBA00022723"/>
    </source>
</evidence>
<dbReference type="Pfam" id="PF04060">
    <property type="entry name" value="FeS"/>
    <property type="match status" value="1"/>
</dbReference>
<accession>A0A062V852</accession>
<comment type="function">
    <text evidence="9">Part of a complex that catalyzes the reversible cleavage of acetyl-CoA, allowing autotrophic growth from CO(2).</text>
</comment>
<dbReference type="InterPro" id="IPR051069">
    <property type="entry name" value="ACDS_complex_subunit"/>
</dbReference>
<evidence type="ECO:0000313" key="13">
    <source>
        <dbReference type="EMBL" id="KCZ73452.1"/>
    </source>
</evidence>
<keyword evidence="6 9" id="KW-0408">Iron</keyword>
<reference evidence="13 14" key="1">
    <citation type="journal article" date="2013" name="Nature">
        <title>Anaerobic oxidation of methane coupled to nitrate reduction in a novel archaeal lineage.</title>
        <authorList>
            <person name="Haroon M.F."/>
            <person name="Hu S."/>
            <person name="Shi Y."/>
            <person name="Imelfort M."/>
            <person name="Keller J."/>
            <person name="Hugenholtz P."/>
            <person name="Yuan Z."/>
            <person name="Tyson G.W."/>
        </authorList>
    </citation>
    <scope>NUCLEOTIDE SEQUENCE [LARGE SCALE GENOMIC DNA]</scope>
    <source>
        <strain evidence="13 14">ANME-2d</strain>
    </source>
</reference>
<dbReference type="GO" id="GO:0046356">
    <property type="term" value="P:acetyl-CoA catabolic process"/>
    <property type="evidence" value="ECO:0007669"/>
    <property type="project" value="InterPro"/>
</dbReference>
<evidence type="ECO:0000256" key="10">
    <source>
        <dbReference type="PIRSR" id="PIRSR000376-1"/>
    </source>
</evidence>
<dbReference type="InterPro" id="IPR016218">
    <property type="entry name" value="AcylCoA_decarb/synth_gsu"/>
</dbReference>
<dbReference type="AlphaFoldDB" id="A0A062V852"/>
<feature type="binding site" evidence="10">
    <location>
        <position position="364"/>
    </location>
    <ligand>
        <name>5-methoxybenzimidazolylcob(I)amide</name>
        <dbReference type="ChEBI" id="CHEBI:157765"/>
    </ligand>
</feature>
<keyword evidence="7 9" id="KW-0411">Iron-sulfur</keyword>
<comment type="cofactor">
    <cofactor evidence="9">
        <name>corrinoid</name>
        <dbReference type="ChEBI" id="CHEBI:33913"/>
    </cofactor>
</comment>
<evidence type="ECO:0000256" key="9">
    <source>
        <dbReference type="HAMAP-Rule" id="MF_01136"/>
    </source>
</evidence>
<feature type="binding site" evidence="10">
    <location>
        <position position="453"/>
    </location>
    <ligand>
        <name>5-methoxybenzimidazolylcob(I)amide</name>
        <dbReference type="ChEBI" id="CHEBI:157765"/>
    </ligand>
</feature>
<evidence type="ECO:0000256" key="11">
    <source>
        <dbReference type="PIRSR" id="PIRSR000376-2"/>
    </source>
</evidence>
<dbReference type="PROSITE" id="PS51656">
    <property type="entry name" value="4FE4S"/>
    <property type="match status" value="1"/>
</dbReference>
<dbReference type="GO" id="GO:0032259">
    <property type="term" value="P:methylation"/>
    <property type="evidence" value="ECO:0007669"/>
    <property type="project" value="UniProtKB-KW"/>
</dbReference>
<comment type="catalytic activity">
    <reaction evidence="9">
        <text>5,6,7,8-tetrahydrosarcinapterin + methyl-Co(III)-[corrinoid Fe-S protein] = 5-methyltetrahydrosarcinapterin + Co(I)-[corrinoid Fe-S protein] + H(+)</text>
        <dbReference type="Rhea" id="RHEA:45196"/>
        <dbReference type="Rhea" id="RHEA-COMP:11110"/>
        <dbReference type="Rhea" id="RHEA-COMP:11111"/>
        <dbReference type="ChEBI" id="CHEBI:15378"/>
        <dbReference type="ChEBI" id="CHEBI:59924"/>
        <dbReference type="ChEBI" id="CHEBI:64267"/>
        <dbReference type="ChEBI" id="CHEBI:85033"/>
        <dbReference type="ChEBI" id="CHEBI:85035"/>
        <dbReference type="EC" id="2.1.1.245"/>
    </reaction>
</comment>
<feature type="binding site" evidence="10">
    <location>
        <position position="358"/>
    </location>
    <ligand>
        <name>5-methoxybenzimidazolylcob(I)amide</name>
        <dbReference type="ChEBI" id="CHEBI:157765"/>
    </ligand>
</feature>